<dbReference type="Proteomes" id="UP000694843">
    <property type="component" value="Unplaced"/>
</dbReference>
<name>A0A979FLK9_HYAAZ</name>
<dbReference type="GeneID" id="125178279"/>
<dbReference type="RefSeq" id="XP_047737617.1">
    <property type="nucleotide sequence ID" value="XM_047881661.1"/>
</dbReference>
<dbReference type="SUPFAM" id="SSF56436">
    <property type="entry name" value="C-type lectin-like"/>
    <property type="match status" value="1"/>
</dbReference>
<organism evidence="2 3">
    <name type="scientific">Hyalella azteca</name>
    <name type="common">Amphipod</name>
    <dbReference type="NCBI Taxonomy" id="294128"/>
    <lineage>
        <taxon>Eukaryota</taxon>
        <taxon>Metazoa</taxon>
        <taxon>Ecdysozoa</taxon>
        <taxon>Arthropoda</taxon>
        <taxon>Crustacea</taxon>
        <taxon>Multicrustacea</taxon>
        <taxon>Malacostraca</taxon>
        <taxon>Eumalacostraca</taxon>
        <taxon>Peracarida</taxon>
        <taxon>Amphipoda</taxon>
        <taxon>Senticaudata</taxon>
        <taxon>Talitrida</taxon>
        <taxon>Talitroidea</taxon>
        <taxon>Hyalellidae</taxon>
        <taxon>Hyalella</taxon>
    </lineage>
</organism>
<keyword evidence="1" id="KW-0732">Signal</keyword>
<evidence type="ECO:0000313" key="2">
    <source>
        <dbReference type="Proteomes" id="UP000694843"/>
    </source>
</evidence>
<dbReference type="InterPro" id="IPR016187">
    <property type="entry name" value="CTDL_fold"/>
</dbReference>
<dbReference type="InterPro" id="IPR016186">
    <property type="entry name" value="C-type_lectin-like/link_sf"/>
</dbReference>
<evidence type="ECO:0000313" key="3">
    <source>
        <dbReference type="RefSeq" id="XP_047737617.1"/>
    </source>
</evidence>
<evidence type="ECO:0000256" key="1">
    <source>
        <dbReference type="SAM" id="SignalP"/>
    </source>
</evidence>
<protein>
    <submittedName>
        <fullName evidence="3">Uncharacterized protein LOC125178279</fullName>
    </submittedName>
</protein>
<dbReference type="KEGG" id="hazt:125178279"/>
<proteinExistence type="predicted"/>
<reference evidence="3" key="1">
    <citation type="submission" date="2025-08" db="UniProtKB">
        <authorList>
            <consortium name="RefSeq"/>
        </authorList>
    </citation>
    <scope>IDENTIFICATION</scope>
    <source>
        <tissue evidence="3">Whole organism</tissue>
    </source>
</reference>
<sequence>MFFSGVFCLASLASSFSAVQGSPMTLFTDATIAQAWTTSSLEAPSACVCRNRCFVDTRCLAVSITQAASVSKCHFSSNASVLTSLLITAPAFITFMKNKVCKPGFEEVGGFCYFFSTVTANFDEAKSSCPTGSVLAFPSSATQMNDLLDYIKKYKAGVDNWWVDATLQLSDMKFYWPDGIEIVSPKIGNILSEPYARLQKDNNYLPSDTIGGSIFNYICQYRK</sequence>
<feature type="chain" id="PRO_5037883820" evidence="1">
    <location>
        <begin position="22"/>
        <end position="223"/>
    </location>
</feature>
<keyword evidence="2" id="KW-1185">Reference proteome</keyword>
<gene>
    <name evidence="3" type="primary">LOC125178279</name>
</gene>
<dbReference type="CDD" id="cd00037">
    <property type="entry name" value="CLECT"/>
    <property type="match status" value="1"/>
</dbReference>
<accession>A0A979FLK9</accession>
<dbReference type="OrthoDB" id="2142683at2759"/>
<dbReference type="AlphaFoldDB" id="A0A979FLK9"/>
<dbReference type="Gene3D" id="3.10.100.10">
    <property type="entry name" value="Mannose-Binding Protein A, subunit A"/>
    <property type="match status" value="1"/>
</dbReference>
<feature type="signal peptide" evidence="1">
    <location>
        <begin position="1"/>
        <end position="21"/>
    </location>
</feature>